<keyword evidence="3" id="KW-1185">Reference proteome</keyword>
<dbReference type="EMBL" id="VSZS01000063">
    <property type="protein sequence ID" value="TYR32122.1"/>
    <property type="molecule type" value="Genomic_DNA"/>
</dbReference>
<proteinExistence type="predicted"/>
<reference evidence="2 3" key="2">
    <citation type="submission" date="2019-09" db="EMBL/GenBank/DDBJ databases">
        <title>Mesorhizobium sp. MaA-C15 isolated from Microcystis aeruginosa.</title>
        <authorList>
            <person name="Jeong S.E."/>
            <person name="Jin H.M."/>
            <person name="Jeon C.O."/>
        </authorList>
    </citation>
    <scope>NUCLEOTIDE SEQUENCE [LARGE SCALE GENOMIC DNA]</scope>
    <source>
        <strain evidence="2 3">MaA-C15</strain>
    </source>
</reference>
<evidence type="ECO:0000313" key="2">
    <source>
        <dbReference type="EMBL" id="TYR32122.1"/>
    </source>
</evidence>
<protein>
    <submittedName>
        <fullName evidence="2">Uncharacterized protein</fullName>
    </submittedName>
</protein>
<feature type="compositionally biased region" description="Polar residues" evidence="1">
    <location>
        <begin position="1"/>
        <end position="21"/>
    </location>
</feature>
<feature type="region of interest" description="Disordered" evidence="1">
    <location>
        <begin position="1"/>
        <end position="197"/>
    </location>
</feature>
<sequence>MLSGCMSSPTYGTGKSANQQLVEDVTGILSIGPRERGPEIAYNPRPGLVKPASLEVLPEPQQDMASSENPQWPESPEERRARIRADATANQDNPFYRPEVAPSGTGSTQTASYDPERWASEPVTRNPNARSEVQRRLREQNQGSPTTRRYLSEPPVTYRQPAATAAAGDIGEDEAVKERRAQRASGKSSWRDFIPGL</sequence>
<evidence type="ECO:0000313" key="3">
    <source>
        <dbReference type="Proteomes" id="UP000323258"/>
    </source>
</evidence>
<comment type="caution">
    <text evidence="2">The sequence shown here is derived from an EMBL/GenBank/DDBJ whole genome shotgun (WGS) entry which is preliminary data.</text>
</comment>
<name>A0A5D4GVS7_9HYPH</name>
<evidence type="ECO:0000256" key="1">
    <source>
        <dbReference type="SAM" id="MobiDB-lite"/>
    </source>
</evidence>
<feature type="compositionally biased region" description="Basic and acidic residues" evidence="1">
    <location>
        <begin position="76"/>
        <end position="85"/>
    </location>
</feature>
<accession>A0A5D4GVS7</accession>
<dbReference type="Proteomes" id="UP000323258">
    <property type="component" value="Unassembled WGS sequence"/>
</dbReference>
<organism evidence="2 3">
    <name type="scientific">Neoaquamicrobium microcysteis</name>
    <dbReference type="NCBI Taxonomy" id="2682781"/>
    <lineage>
        <taxon>Bacteria</taxon>
        <taxon>Pseudomonadati</taxon>
        <taxon>Pseudomonadota</taxon>
        <taxon>Alphaproteobacteria</taxon>
        <taxon>Hyphomicrobiales</taxon>
        <taxon>Phyllobacteriaceae</taxon>
        <taxon>Neoaquamicrobium</taxon>
    </lineage>
</organism>
<dbReference type="OrthoDB" id="7835439at2"/>
<feature type="compositionally biased region" description="Polar residues" evidence="1">
    <location>
        <begin position="140"/>
        <end position="149"/>
    </location>
</feature>
<feature type="compositionally biased region" description="Polar residues" evidence="1">
    <location>
        <begin position="63"/>
        <end position="72"/>
    </location>
</feature>
<reference evidence="2 3" key="1">
    <citation type="submission" date="2019-08" db="EMBL/GenBank/DDBJ databases">
        <authorList>
            <person name="Seo Y.L."/>
        </authorList>
    </citation>
    <scope>NUCLEOTIDE SEQUENCE [LARGE SCALE GENOMIC DNA]</scope>
    <source>
        <strain evidence="2 3">MaA-C15</strain>
    </source>
</reference>
<gene>
    <name evidence="2" type="ORF">FY036_12980</name>
</gene>
<dbReference type="AlphaFoldDB" id="A0A5D4GVS7"/>